<evidence type="ECO:0000313" key="2">
    <source>
        <dbReference type="Proteomes" id="UP000887013"/>
    </source>
</evidence>
<evidence type="ECO:0000313" key="1">
    <source>
        <dbReference type="EMBL" id="GFS55825.1"/>
    </source>
</evidence>
<gene>
    <name evidence="1" type="ORF">NPIL_223261</name>
</gene>
<sequence>MGEGAWKHKTGVRDPDETSILQPLIDLSITLFYGLFYDPGTTSWKQAPHVRQSANTHHYSLWSYSVLNFPANDEGTDIFREETHPL</sequence>
<dbReference type="Proteomes" id="UP000887013">
    <property type="component" value="Unassembled WGS sequence"/>
</dbReference>
<dbReference type="AlphaFoldDB" id="A0A8X6K1W7"/>
<dbReference type="EMBL" id="BMAW01092613">
    <property type="protein sequence ID" value="GFS55825.1"/>
    <property type="molecule type" value="Genomic_DNA"/>
</dbReference>
<proteinExistence type="predicted"/>
<organism evidence="1 2">
    <name type="scientific">Nephila pilipes</name>
    <name type="common">Giant wood spider</name>
    <name type="synonym">Nephila maculata</name>
    <dbReference type="NCBI Taxonomy" id="299642"/>
    <lineage>
        <taxon>Eukaryota</taxon>
        <taxon>Metazoa</taxon>
        <taxon>Ecdysozoa</taxon>
        <taxon>Arthropoda</taxon>
        <taxon>Chelicerata</taxon>
        <taxon>Arachnida</taxon>
        <taxon>Araneae</taxon>
        <taxon>Araneomorphae</taxon>
        <taxon>Entelegynae</taxon>
        <taxon>Araneoidea</taxon>
        <taxon>Nephilidae</taxon>
        <taxon>Nephila</taxon>
    </lineage>
</organism>
<keyword evidence="2" id="KW-1185">Reference proteome</keyword>
<comment type="caution">
    <text evidence="1">The sequence shown here is derived from an EMBL/GenBank/DDBJ whole genome shotgun (WGS) entry which is preliminary data.</text>
</comment>
<name>A0A8X6K1W7_NEPPI</name>
<reference evidence="1" key="1">
    <citation type="submission" date="2020-08" db="EMBL/GenBank/DDBJ databases">
        <title>Multicomponent nature underlies the extraordinary mechanical properties of spider dragline silk.</title>
        <authorList>
            <person name="Kono N."/>
            <person name="Nakamura H."/>
            <person name="Mori M."/>
            <person name="Yoshida Y."/>
            <person name="Ohtoshi R."/>
            <person name="Malay A.D."/>
            <person name="Moran D.A.P."/>
            <person name="Tomita M."/>
            <person name="Numata K."/>
            <person name="Arakawa K."/>
        </authorList>
    </citation>
    <scope>NUCLEOTIDE SEQUENCE</scope>
</reference>
<protein>
    <submittedName>
        <fullName evidence="1">Uncharacterized protein</fullName>
    </submittedName>
</protein>
<accession>A0A8X6K1W7</accession>